<dbReference type="NCBIfam" id="NF010398">
    <property type="entry name" value="PRK13825.1-2"/>
    <property type="match status" value="1"/>
</dbReference>
<dbReference type="Proteomes" id="UP000033608">
    <property type="component" value="Unassembled WGS sequence"/>
</dbReference>
<feature type="domain" description="CN hydrolase" evidence="2">
    <location>
        <begin position="179"/>
        <end position="375"/>
    </location>
</feature>
<keyword evidence="1" id="KW-1133">Transmembrane helix</keyword>
<protein>
    <submittedName>
        <fullName evidence="3">Conjugal transfer protein TraB</fullName>
    </submittedName>
</protein>
<dbReference type="Gene3D" id="3.60.110.10">
    <property type="entry name" value="Carbon-nitrogen hydrolase"/>
    <property type="match status" value="1"/>
</dbReference>
<dbReference type="InterPro" id="IPR036526">
    <property type="entry name" value="C-N_Hydrolase_sf"/>
</dbReference>
<dbReference type="Pfam" id="PF00795">
    <property type="entry name" value="CN_hydrolase"/>
    <property type="match status" value="1"/>
</dbReference>
<accession>A0A0F5LV91</accession>
<feature type="transmembrane region" description="Helical" evidence="1">
    <location>
        <begin position="66"/>
        <end position="86"/>
    </location>
</feature>
<organism evidence="3 4">
    <name type="scientific">Devosia limi DSM 17137</name>
    <dbReference type="NCBI Taxonomy" id="1121477"/>
    <lineage>
        <taxon>Bacteria</taxon>
        <taxon>Pseudomonadati</taxon>
        <taxon>Pseudomonadota</taxon>
        <taxon>Alphaproteobacteria</taxon>
        <taxon>Hyphomicrobiales</taxon>
        <taxon>Devosiaceae</taxon>
        <taxon>Devosia</taxon>
    </lineage>
</organism>
<dbReference type="AlphaFoldDB" id="A0A0F5LV91"/>
<keyword evidence="1" id="KW-0472">Membrane</keyword>
<proteinExistence type="predicted"/>
<dbReference type="InterPro" id="IPR003010">
    <property type="entry name" value="C-N_Hydrolase"/>
</dbReference>
<keyword evidence="4" id="KW-1185">Reference proteome</keyword>
<sequence>MATAAALLGLLGWSGNPTTLPLALAFPALWSLAGSHIGAALVAAAYFLAASRGLPEGVAIFFDSDLLMGLMLWVGASLGFAAVHSACWTSQNGWRVPIRYLIANALMSLPPLGIVGWANPLTAAGIVFPGWGWLGLAMTMVTLMAATTKYRWPAFVAVGVLSVAASVLWVEPESPPGWTGLDTDFLAMREQYADHEQQLATIALVKTAAADGASVVVLPESALGIWTPTTEALWRAYLAGVPVTVLGGGVVLQNKGYENLMITVTSEGSDELYRQRMPVPVSMWQPWTNQGAEATLFHDAVVDLDGRRIAILLCYEQLLVWPVLHSALMQPDIVVATGNAWWTGSTNILQIQRAASVAWTRLFNLPLAMAYNAPS</sequence>
<gene>
    <name evidence="3" type="ORF">VW29_03525</name>
</gene>
<dbReference type="SUPFAM" id="SSF56317">
    <property type="entry name" value="Carbon-nitrogen hydrolase"/>
    <property type="match status" value="1"/>
</dbReference>
<feature type="transmembrane region" description="Helical" evidence="1">
    <location>
        <begin position="98"/>
        <end position="118"/>
    </location>
</feature>
<comment type="caution">
    <text evidence="3">The sequence shown here is derived from an EMBL/GenBank/DDBJ whole genome shotgun (WGS) entry which is preliminary data.</text>
</comment>
<feature type="transmembrane region" description="Helical" evidence="1">
    <location>
        <begin position="152"/>
        <end position="170"/>
    </location>
</feature>
<evidence type="ECO:0000256" key="1">
    <source>
        <dbReference type="SAM" id="Phobius"/>
    </source>
</evidence>
<evidence type="ECO:0000259" key="2">
    <source>
        <dbReference type="PROSITE" id="PS50263"/>
    </source>
</evidence>
<name>A0A0F5LV91_9HYPH</name>
<dbReference type="EMBL" id="LAJF01000040">
    <property type="protein sequence ID" value="KKB86206.1"/>
    <property type="molecule type" value="Genomic_DNA"/>
</dbReference>
<reference evidence="3 4" key="1">
    <citation type="submission" date="2015-03" db="EMBL/GenBank/DDBJ databases">
        <authorList>
            <person name="Hassan Y.I."/>
            <person name="Lepp D."/>
            <person name="Zhou T."/>
        </authorList>
    </citation>
    <scope>NUCLEOTIDE SEQUENCE [LARGE SCALE GENOMIC DNA]</scope>
    <source>
        <strain evidence="3 4">DSM 17137</strain>
    </source>
</reference>
<feature type="transmembrane region" description="Helical" evidence="1">
    <location>
        <begin position="125"/>
        <end position="146"/>
    </location>
</feature>
<feature type="transmembrane region" description="Helical" evidence="1">
    <location>
        <begin position="35"/>
        <end position="54"/>
    </location>
</feature>
<evidence type="ECO:0000313" key="3">
    <source>
        <dbReference type="EMBL" id="KKB86206.1"/>
    </source>
</evidence>
<dbReference type="PROSITE" id="PS50263">
    <property type="entry name" value="CN_HYDROLASE"/>
    <property type="match status" value="1"/>
</dbReference>
<evidence type="ECO:0000313" key="4">
    <source>
        <dbReference type="Proteomes" id="UP000033608"/>
    </source>
</evidence>
<dbReference type="PATRIC" id="fig|1121477.3.peg.1771"/>
<keyword evidence="1" id="KW-0812">Transmembrane</keyword>